<dbReference type="InterPro" id="IPR015943">
    <property type="entry name" value="WD40/YVTN_repeat-like_dom_sf"/>
</dbReference>
<dbReference type="EMBL" id="JAOTPV010000014">
    <property type="protein sequence ID" value="KAJ4475498.1"/>
    <property type="molecule type" value="Genomic_DNA"/>
</dbReference>
<reference evidence="1" key="1">
    <citation type="submission" date="2022-08" db="EMBL/GenBank/DDBJ databases">
        <title>A Global Phylogenomic Analysis of the Shiitake Genus Lentinula.</title>
        <authorList>
            <consortium name="DOE Joint Genome Institute"/>
            <person name="Sierra-Patev S."/>
            <person name="Min B."/>
            <person name="Naranjo-Ortiz M."/>
            <person name="Looney B."/>
            <person name="Konkel Z."/>
            <person name="Slot J.C."/>
            <person name="Sakamoto Y."/>
            <person name="Steenwyk J.L."/>
            <person name="Rokas A."/>
            <person name="Carro J."/>
            <person name="Camarero S."/>
            <person name="Ferreira P."/>
            <person name="Molpeceres G."/>
            <person name="Ruiz-Duenas F.J."/>
            <person name="Serrano A."/>
            <person name="Henrissat B."/>
            <person name="Drula E."/>
            <person name="Hughes K.W."/>
            <person name="Mata J.L."/>
            <person name="Ishikawa N.K."/>
            <person name="Vargas-Isla R."/>
            <person name="Ushijima S."/>
            <person name="Smith C.A."/>
            <person name="Ahrendt S."/>
            <person name="Andreopoulos W."/>
            <person name="He G."/>
            <person name="Labutti K."/>
            <person name="Lipzen A."/>
            <person name="Ng V."/>
            <person name="Riley R."/>
            <person name="Sandor L."/>
            <person name="Barry K."/>
            <person name="Martinez A.T."/>
            <person name="Xiao Y."/>
            <person name="Gibbons J.G."/>
            <person name="Terashima K."/>
            <person name="Grigoriev I.V."/>
            <person name="Hibbett D.S."/>
        </authorList>
    </citation>
    <scope>NUCLEOTIDE SEQUENCE</scope>
    <source>
        <strain evidence="1">JLM2183</strain>
    </source>
</reference>
<sequence length="345" mass="38348">MQSEKSRYQLRSLLQGKRGPVMCLAAHPLGTYVASGGEDGTKIWDLQKAALICSPAGAGQCGTTTAMTWIIQPDDTEEGLAFGTDDSYLCIWKREKPNEFIEIHCSRLVGGNICQEISGIAYDASSGQLAVAQCAESVHHFIIDPSMKLVVVKSMKIPQHWPQAITFGQMGGVAVYRLSTTDRLKTFDVPFAMRRIRNVAFHDGNRAIVTRSDHGKVYIFDWRSGDIIDIIDIGVKDWVQPIVTVEKAGIPLVIFGRLGANIGKTDIQIWEKIDRPSKDANGRITFQESALAIMCLLSTMFLLENVLKVPVTEYVFQWLNLAIEQTEPYLAGKDKDIIHNTTIYL</sequence>
<protein>
    <submittedName>
        <fullName evidence="1">WD40-repeat-containing domain protein</fullName>
    </submittedName>
</protein>
<keyword evidence="2" id="KW-1185">Reference proteome</keyword>
<dbReference type="AlphaFoldDB" id="A0A9W9A6G1"/>
<dbReference type="InterPro" id="IPR036322">
    <property type="entry name" value="WD40_repeat_dom_sf"/>
</dbReference>
<evidence type="ECO:0000313" key="1">
    <source>
        <dbReference type="EMBL" id="KAJ4475498.1"/>
    </source>
</evidence>
<evidence type="ECO:0000313" key="2">
    <source>
        <dbReference type="Proteomes" id="UP001150266"/>
    </source>
</evidence>
<dbReference type="SMART" id="SM00320">
    <property type="entry name" value="WD40"/>
    <property type="match status" value="2"/>
</dbReference>
<dbReference type="Pfam" id="PF00400">
    <property type="entry name" value="WD40"/>
    <property type="match status" value="1"/>
</dbReference>
<organism evidence="1 2">
    <name type="scientific">Lentinula aciculospora</name>
    <dbReference type="NCBI Taxonomy" id="153920"/>
    <lineage>
        <taxon>Eukaryota</taxon>
        <taxon>Fungi</taxon>
        <taxon>Dikarya</taxon>
        <taxon>Basidiomycota</taxon>
        <taxon>Agaricomycotina</taxon>
        <taxon>Agaricomycetes</taxon>
        <taxon>Agaricomycetidae</taxon>
        <taxon>Agaricales</taxon>
        <taxon>Marasmiineae</taxon>
        <taxon>Omphalotaceae</taxon>
        <taxon>Lentinula</taxon>
    </lineage>
</organism>
<comment type="caution">
    <text evidence="1">The sequence shown here is derived from an EMBL/GenBank/DDBJ whole genome shotgun (WGS) entry which is preliminary data.</text>
</comment>
<gene>
    <name evidence="1" type="ORF">J3R30DRAFT_3705993</name>
</gene>
<proteinExistence type="predicted"/>
<dbReference type="SUPFAM" id="SSF50978">
    <property type="entry name" value="WD40 repeat-like"/>
    <property type="match status" value="1"/>
</dbReference>
<dbReference type="OrthoDB" id="2654453at2759"/>
<dbReference type="Proteomes" id="UP001150266">
    <property type="component" value="Unassembled WGS sequence"/>
</dbReference>
<accession>A0A9W9A6G1</accession>
<dbReference type="InterPro" id="IPR001680">
    <property type="entry name" value="WD40_rpt"/>
</dbReference>
<name>A0A9W9A6G1_9AGAR</name>
<dbReference type="Gene3D" id="2.130.10.10">
    <property type="entry name" value="YVTN repeat-like/Quinoprotein amine dehydrogenase"/>
    <property type="match status" value="2"/>
</dbReference>